<reference evidence="1 2" key="1">
    <citation type="submission" date="2021-08" db="EMBL/GenBank/DDBJ databases">
        <title>Massilia sp. R798.</title>
        <authorList>
            <person name="Baek J.H."/>
            <person name="Jung H.S."/>
            <person name="Kim K.R."/>
            <person name="Jeon C.O."/>
        </authorList>
    </citation>
    <scope>NUCLEOTIDE SEQUENCE [LARGE SCALE GENOMIC DNA]</scope>
    <source>
        <strain evidence="1 2">R798</strain>
    </source>
</reference>
<name>A0ABS7SJB4_9BURK</name>
<evidence type="ECO:0000313" key="1">
    <source>
        <dbReference type="EMBL" id="MBZ2206287.1"/>
    </source>
</evidence>
<dbReference type="InterPro" id="IPR036188">
    <property type="entry name" value="FAD/NAD-bd_sf"/>
</dbReference>
<keyword evidence="2" id="KW-1185">Reference proteome</keyword>
<dbReference type="InterPro" id="IPR050816">
    <property type="entry name" value="Flavin-dep_Halogenase_NPB"/>
</dbReference>
<dbReference type="InterPro" id="IPR006905">
    <property type="entry name" value="Flavin_halogenase"/>
</dbReference>
<accession>A0ABS7SJB4</accession>
<dbReference type="PANTHER" id="PTHR43747">
    <property type="entry name" value="FAD-BINDING PROTEIN"/>
    <property type="match status" value="1"/>
</dbReference>
<dbReference type="PANTHER" id="PTHR43747:SF4">
    <property type="entry name" value="FLAVIN-DEPENDENT TRYPTOPHAN HALOGENASE"/>
    <property type="match status" value="1"/>
</dbReference>
<comment type="caution">
    <text evidence="1">The sequence shown here is derived from an EMBL/GenBank/DDBJ whole genome shotgun (WGS) entry which is preliminary data.</text>
</comment>
<dbReference type="Pfam" id="PF04820">
    <property type="entry name" value="Trp_halogenase"/>
    <property type="match status" value="1"/>
</dbReference>
<dbReference type="Gene3D" id="3.50.50.60">
    <property type="entry name" value="FAD/NAD(P)-binding domain"/>
    <property type="match status" value="1"/>
</dbReference>
<proteinExistence type="predicted"/>
<dbReference type="SUPFAM" id="SSF51905">
    <property type="entry name" value="FAD/NAD(P)-binding domain"/>
    <property type="match status" value="1"/>
</dbReference>
<dbReference type="PIRSF" id="PIRSF011396">
    <property type="entry name" value="Trp_halogenase"/>
    <property type="match status" value="1"/>
</dbReference>
<dbReference type="EMBL" id="JAFBIL020000001">
    <property type="protein sequence ID" value="MBZ2206287.1"/>
    <property type="molecule type" value="Genomic_DNA"/>
</dbReference>
<gene>
    <name evidence="1" type="ORF">I4X03_003320</name>
</gene>
<organism evidence="1 2">
    <name type="scientific">Massilia soli</name>
    <dbReference type="NCBI Taxonomy" id="2792854"/>
    <lineage>
        <taxon>Bacteria</taxon>
        <taxon>Pseudomonadati</taxon>
        <taxon>Pseudomonadota</taxon>
        <taxon>Betaproteobacteria</taxon>
        <taxon>Burkholderiales</taxon>
        <taxon>Oxalobacteraceae</taxon>
        <taxon>Telluria group</taxon>
        <taxon>Massilia</taxon>
    </lineage>
</organism>
<sequence length="516" mass="57050">MTSTAIRHIVILGGGSAGWLTAGVIAAEHRANSVTGIKVTVIESPDVAPIGVGEGTWPTMRDTLRKIGVSEASFLRECDASFKQGSRFNRWVTGGDADYYFHPFVLPQGYGDADLAARWQARHRGVPFADLVSFQPHLCVNGRAPKQASTPEYAAVANYGYHLDAGKFGVFLRRHCVEQLGVTYIADHVDAIASHDNGDIAALQTRAHGAVSGDLFIDCSGMRSMLLGQHYGVPLLPQKHVLFNDSALAVQIPYANDNDPIASQTTSTAQSSGWIWDIGLPTRRGIGHVYSGAHISDDDAERELRAYIRANGGPEDIATPRKLTFEPGYRSHFWHRNCVAIGLSAGFIEPLEASALALVELSVAMISEDMPATRAAMDISARRFNDAFTYRWERVIDFLKLHYVLSQRRDSDYWRDNCSRVPERLAELLTLWRHRAPSRHDFYRIEEVFPSASYQYILYGMGAGMEPEQALRQAEYAGSADGCFREAADLTRKMLAALPDNRTLLAHIAHHGLPRI</sequence>
<protein>
    <submittedName>
        <fullName evidence="1">Tryptophan 7-halogenase</fullName>
    </submittedName>
</protein>
<evidence type="ECO:0000313" key="2">
    <source>
        <dbReference type="Proteomes" id="UP000809349"/>
    </source>
</evidence>
<dbReference type="RefSeq" id="WP_223465584.1">
    <property type="nucleotide sequence ID" value="NZ_JAFBIL020000001.1"/>
</dbReference>
<dbReference type="Proteomes" id="UP000809349">
    <property type="component" value="Unassembled WGS sequence"/>
</dbReference>
<dbReference type="InterPro" id="IPR033856">
    <property type="entry name" value="Trp_halogen"/>
</dbReference>